<dbReference type="EMBL" id="FR872582">
    <property type="protein sequence ID" value="CCB89341.1"/>
    <property type="molecule type" value="Genomic_DNA"/>
</dbReference>
<dbReference type="STRING" id="331113.SNE_A14640"/>
<feature type="transmembrane region" description="Helical" evidence="1">
    <location>
        <begin position="33"/>
        <end position="57"/>
    </location>
</feature>
<dbReference type="KEGG" id="sng:SNE_A14640"/>
<name>F8L926_SIMNZ</name>
<organism evidence="2 3">
    <name type="scientific">Simkania negevensis (strain ATCC VR-1471 / DSM 27360 / Z)</name>
    <dbReference type="NCBI Taxonomy" id="331113"/>
    <lineage>
        <taxon>Bacteria</taxon>
        <taxon>Pseudomonadati</taxon>
        <taxon>Chlamydiota</taxon>
        <taxon>Chlamydiia</taxon>
        <taxon>Parachlamydiales</taxon>
        <taxon>Simkaniaceae</taxon>
        <taxon>Simkania</taxon>
    </lineage>
</organism>
<gene>
    <name evidence="2" type="ordered locus">SNE_A14640</name>
</gene>
<reference key="1">
    <citation type="journal article" date="2011" name="Mol. Biol. Evol.">
        <title>Unity in variety -- the pan-genome of the Chlamydiae.</title>
        <authorList>
            <person name="Collingro A."/>
            <person name="Tischler P."/>
            <person name="Weinmaier T."/>
            <person name="Penz T."/>
            <person name="Heinz E."/>
            <person name="Brunham R.C."/>
            <person name="Read T.D."/>
            <person name="Bavoil P.M."/>
            <person name="Sachse K."/>
            <person name="Kahane S."/>
            <person name="Friedman M.G."/>
            <person name="Rattei T."/>
            <person name="Myers G.S.A."/>
            <person name="Horn M."/>
        </authorList>
    </citation>
    <scope>NUCLEOTIDE SEQUENCE</scope>
    <source>
        <strain>Z</strain>
    </source>
</reference>
<keyword evidence="1" id="KW-1133">Transmembrane helix</keyword>
<evidence type="ECO:0000313" key="3">
    <source>
        <dbReference type="Proteomes" id="UP000000496"/>
    </source>
</evidence>
<evidence type="ECO:0000313" key="2">
    <source>
        <dbReference type="EMBL" id="CCB89341.1"/>
    </source>
</evidence>
<keyword evidence="1" id="KW-0812">Transmembrane</keyword>
<keyword evidence="3" id="KW-1185">Reference proteome</keyword>
<dbReference type="AlphaFoldDB" id="F8L926"/>
<protein>
    <submittedName>
        <fullName evidence="2">Uncharacterized protein</fullName>
    </submittedName>
</protein>
<evidence type="ECO:0000256" key="1">
    <source>
        <dbReference type="SAM" id="Phobius"/>
    </source>
</evidence>
<accession>F8L926</accession>
<keyword evidence="1" id="KW-0472">Membrane</keyword>
<dbReference type="HOGENOM" id="CLU_1170029_0_0_0"/>
<sequence length="237" mass="26287">MATSATSSHITKHTPLIGEHSNSGFWDSKEGKITTIVGLLFASLIVPIAPLTLYFAYQIWTGLDRDEGSGISTTFTADFYSEEGTEQTIEGKNISIDSLGESEGSSSSIKPPSEDSQNNVIAARSAPIEPNSKERETLLSQKSAVEALHSVLSTKLYDHLVFKRAYFDTVAYWNLPGWSLAEAEQPPLIKDVKQFPASDDLDGWEEMWSYDREFLSVVKDQAATELEKINTQLENMR</sequence>
<proteinExistence type="predicted"/>
<dbReference type="RefSeq" id="WP_013943807.1">
    <property type="nucleotide sequence ID" value="NC_015713.1"/>
</dbReference>
<dbReference type="Proteomes" id="UP000000496">
    <property type="component" value="Chromosome gsn.131"/>
</dbReference>
<reference evidence="2 3" key="2">
    <citation type="journal article" date="2011" name="Mol. Biol. Evol.">
        <title>Unity in variety--the pan-genome of the Chlamydiae.</title>
        <authorList>
            <person name="Collingro A."/>
            <person name="Tischler P."/>
            <person name="Weinmaier T."/>
            <person name="Penz T."/>
            <person name="Heinz E."/>
            <person name="Brunham R.C."/>
            <person name="Read T.D."/>
            <person name="Bavoil P.M."/>
            <person name="Sachse K."/>
            <person name="Kahane S."/>
            <person name="Friedman M.G."/>
            <person name="Rattei T."/>
            <person name="Myers G.S."/>
            <person name="Horn M."/>
        </authorList>
    </citation>
    <scope>NUCLEOTIDE SEQUENCE [LARGE SCALE GENOMIC DNA]</scope>
    <source>
        <strain evidence="3">ATCC VR-1471 / Z</strain>
    </source>
</reference>